<dbReference type="NCBIfam" id="NF006182">
    <property type="entry name" value="PRK08316.1"/>
    <property type="match status" value="1"/>
</dbReference>
<dbReference type="NCBIfam" id="NF004837">
    <property type="entry name" value="PRK06187.1"/>
    <property type="match status" value="1"/>
</dbReference>
<reference evidence="5" key="2">
    <citation type="submission" date="2021-01" db="EMBL/GenBank/DDBJ databases">
        <authorList>
            <person name="Kang M."/>
        </authorList>
    </citation>
    <scope>NUCLEOTIDE SEQUENCE</scope>
    <source>
        <strain evidence="5">KACC 17527</strain>
    </source>
</reference>
<dbReference type="Gene3D" id="3.30.300.30">
    <property type="match status" value="1"/>
</dbReference>
<keyword evidence="2" id="KW-0436">Ligase</keyword>
<comment type="caution">
    <text evidence="5">The sequence shown here is derived from an EMBL/GenBank/DDBJ whole genome shotgun (WGS) entry which is preliminary data.</text>
</comment>
<evidence type="ECO:0000259" key="3">
    <source>
        <dbReference type="Pfam" id="PF00501"/>
    </source>
</evidence>
<organism evidence="5 6">
    <name type="scientific">Ramlibacter ginsenosidimutans</name>
    <dbReference type="NCBI Taxonomy" id="502333"/>
    <lineage>
        <taxon>Bacteria</taxon>
        <taxon>Pseudomonadati</taxon>
        <taxon>Pseudomonadota</taxon>
        <taxon>Betaproteobacteria</taxon>
        <taxon>Burkholderiales</taxon>
        <taxon>Comamonadaceae</taxon>
        <taxon>Ramlibacter</taxon>
    </lineage>
</organism>
<evidence type="ECO:0000259" key="4">
    <source>
        <dbReference type="Pfam" id="PF13193"/>
    </source>
</evidence>
<dbReference type="PANTHER" id="PTHR43767">
    <property type="entry name" value="LONG-CHAIN-FATTY-ACID--COA LIGASE"/>
    <property type="match status" value="1"/>
</dbReference>
<dbReference type="Pfam" id="PF00501">
    <property type="entry name" value="AMP-binding"/>
    <property type="match status" value="1"/>
</dbReference>
<dbReference type="InterPro" id="IPR000873">
    <property type="entry name" value="AMP-dep_synth/lig_dom"/>
</dbReference>
<evidence type="ECO:0000313" key="6">
    <source>
        <dbReference type="Proteomes" id="UP000630528"/>
    </source>
</evidence>
<comment type="similarity">
    <text evidence="1">Belongs to the ATP-dependent AMP-binding enzyme family.</text>
</comment>
<protein>
    <submittedName>
        <fullName evidence="5">Acyl-CoA synthetase</fullName>
    </submittedName>
</protein>
<dbReference type="Gene3D" id="3.40.50.12780">
    <property type="entry name" value="N-terminal domain of ligase-like"/>
    <property type="match status" value="1"/>
</dbReference>
<dbReference type="InterPro" id="IPR042099">
    <property type="entry name" value="ANL_N_sf"/>
</dbReference>
<gene>
    <name evidence="5" type="ORF">JJB11_18070</name>
</gene>
<dbReference type="InterPro" id="IPR045851">
    <property type="entry name" value="AMP-bd_C_sf"/>
</dbReference>
<dbReference type="GO" id="GO:0016878">
    <property type="term" value="F:acid-thiol ligase activity"/>
    <property type="evidence" value="ECO:0007669"/>
    <property type="project" value="UniProtKB-ARBA"/>
</dbReference>
<reference evidence="5" key="1">
    <citation type="journal article" date="2012" name="J. Microbiol. Biotechnol.">
        <title>Ramlibacter ginsenosidimutans sp. nov., with ginsenoside-converting activity.</title>
        <authorList>
            <person name="Wang L."/>
            <person name="An D.S."/>
            <person name="Kim S.G."/>
            <person name="Jin F.X."/>
            <person name="Kim S.C."/>
            <person name="Lee S.T."/>
            <person name="Im W.T."/>
        </authorList>
    </citation>
    <scope>NUCLEOTIDE SEQUENCE</scope>
    <source>
        <strain evidence="5">KACC 17527</strain>
    </source>
</reference>
<dbReference type="FunFam" id="3.30.300.30:FF:000008">
    <property type="entry name" value="2,3-dihydroxybenzoate-AMP ligase"/>
    <property type="match status" value="1"/>
</dbReference>
<evidence type="ECO:0000256" key="1">
    <source>
        <dbReference type="ARBA" id="ARBA00006432"/>
    </source>
</evidence>
<name>A0A934TVZ5_9BURK</name>
<proteinExistence type="inferred from homology"/>
<sequence>MHSAIRRQTLADLLHRSAKRFPDKTAIECGATRWTFAEFDAVTDRLAAGLARLGVAKGTPVAVLARNSHGFAALRFALARLGAVLVPINFMLKADEVAYILRHSGAALMATDSGLAELARSAAGLDTQVKQFLWLPSEEASTAPAGMTTFDALIDRDEAPPAVDLHGGELAQIVYTSGTESSPKGAMLTHDAVIWQYASCAVDASIGAGDVMLHALPLYHCAQLDVFLGPAIYVGATSVITAKPTPDNLLPLIAKHRITSFFAPPTVWIALLRSPLFDETDLSSLRKGYYGASIMPVEVLRELARRLPEVGFWNLYGQTEIAPLATMLGPQDQLRKPGSCGRAVLNVETRVVDDAMRDVRPGEVGEIVHRSPHLMLGYFHDEARTRAAFEGDWFHSGDLATIDDEGYITVVDRKKDMIKTGGENVASREVEEMIYRLPQVSEVAVVGVPHPRWVEAVIAIVVPKAGQSLSEAEVLAHCQQHLAGFKAPKAVVFTEALPKNPSGKLLKRELRLRHQQHFSEAKA</sequence>
<dbReference type="RefSeq" id="WP_201174557.1">
    <property type="nucleotide sequence ID" value="NZ_JAEPWM010000008.1"/>
</dbReference>
<keyword evidence="6" id="KW-1185">Reference proteome</keyword>
<evidence type="ECO:0000256" key="2">
    <source>
        <dbReference type="ARBA" id="ARBA00022598"/>
    </source>
</evidence>
<feature type="domain" description="AMP-dependent synthetase/ligase" evidence="3">
    <location>
        <begin position="15"/>
        <end position="379"/>
    </location>
</feature>
<dbReference type="Proteomes" id="UP000630528">
    <property type="component" value="Unassembled WGS sequence"/>
</dbReference>
<dbReference type="PROSITE" id="PS00455">
    <property type="entry name" value="AMP_BINDING"/>
    <property type="match status" value="1"/>
</dbReference>
<dbReference type="Pfam" id="PF13193">
    <property type="entry name" value="AMP-binding_C"/>
    <property type="match status" value="1"/>
</dbReference>
<evidence type="ECO:0000313" key="5">
    <source>
        <dbReference type="EMBL" id="MBK6008011.1"/>
    </source>
</evidence>
<dbReference type="InterPro" id="IPR020845">
    <property type="entry name" value="AMP-binding_CS"/>
</dbReference>
<dbReference type="PANTHER" id="PTHR43767:SF1">
    <property type="entry name" value="NONRIBOSOMAL PEPTIDE SYNTHASE PES1 (EUROFUNG)-RELATED"/>
    <property type="match status" value="1"/>
</dbReference>
<feature type="domain" description="AMP-binding enzyme C-terminal" evidence="4">
    <location>
        <begin position="429"/>
        <end position="504"/>
    </location>
</feature>
<dbReference type="SUPFAM" id="SSF56801">
    <property type="entry name" value="Acetyl-CoA synthetase-like"/>
    <property type="match status" value="1"/>
</dbReference>
<accession>A0A934TVZ5</accession>
<dbReference type="InterPro" id="IPR050237">
    <property type="entry name" value="ATP-dep_AMP-bd_enzyme"/>
</dbReference>
<dbReference type="InterPro" id="IPR025110">
    <property type="entry name" value="AMP-bd_C"/>
</dbReference>
<dbReference type="AlphaFoldDB" id="A0A934TVZ5"/>
<dbReference type="CDD" id="cd17631">
    <property type="entry name" value="FACL_FadD13-like"/>
    <property type="match status" value="1"/>
</dbReference>
<dbReference type="EMBL" id="JAEPWM010000008">
    <property type="protein sequence ID" value="MBK6008011.1"/>
    <property type="molecule type" value="Genomic_DNA"/>
</dbReference>